<gene>
    <name evidence="3" type="ORF">CCOS01_03062</name>
</gene>
<comment type="caution">
    <text evidence="3">The sequence shown here is derived from an EMBL/GenBank/DDBJ whole genome shotgun (WGS) entry which is preliminary data.</text>
</comment>
<dbReference type="Pfam" id="PF00012">
    <property type="entry name" value="HSP70"/>
    <property type="match status" value="1"/>
</dbReference>
<evidence type="ECO:0000256" key="1">
    <source>
        <dbReference type="ARBA" id="ARBA00022741"/>
    </source>
</evidence>
<dbReference type="AlphaFoldDB" id="A0AAI9Z4G7"/>
<sequence>MSSFLIVSAAKNQVAMNPHNTVVFDAKRLIGRKLQDSRVHNDRTHSKLQHTCFPFIVHIMDPFLTYLKILRNGLQV</sequence>
<reference evidence="3 4" key="1">
    <citation type="submission" date="2016-10" db="EMBL/GenBank/DDBJ databases">
        <title>The genome sequence of Colletotrichum fioriniae PJ7.</title>
        <authorList>
            <person name="Baroncelli R."/>
        </authorList>
    </citation>
    <scope>NUCLEOTIDE SEQUENCE [LARGE SCALE GENOMIC DNA]</scope>
    <source>
        <strain evidence="3 4">IMI 309622</strain>
    </source>
</reference>
<keyword evidence="1" id="KW-0547">Nucleotide-binding</keyword>
<dbReference type="EMBL" id="MOOE01000003">
    <property type="protein sequence ID" value="KAK1534310.1"/>
    <property type="molecule type" value="Genomic_DNA"/>
</dbReference>
<dbReference type="InterPro" id="IPR013126">
    <property type="entry name" value="Hsp_70_fam"/>
</dbReference>
<proteinExistence type="predicted"/>
<evidence type="ECO:0000256" key="2">
    <source>
        <dbReference type="ARBA" id="ARBA00022840"/>
    </source>
</evidence>
<dbReference type="RefSeq" id="XP_060317513.1">
    <property type="nucleotide sequence ID" value="XM_060451248.1"/>
</dbReference>
<dbReference type="GO" id="GO:0140662">
    <property type="term" value="F:ATP-dependent protein folding chaperone"/>
    <property type="evidence" value="ECO:0007669"/>
    <property type="project" value="InterPro"/>
</dbReference>
<keyword evidence="4" id="KW-1185">Reference proteome</keyword>
<dbReference type="GO" id="GO:0005524">
    <property type="term" value="F:ATP binding"/>
    <property type="evidence" value="ECO:0007669"/>
    <property type="project" value="UniProtKB-KW"/>
</dbReference>
<dbReference type="Proteomes" id="UP001240678">
    <property type="component" value="Unassembled WGS sequence"/>
</dbReference>
<organism evidence="3 4">
    <name type="scientific">Colletotrichum costaricense</name>
    <dbReference type="NCBI Taxonomy" id="1209916"/>
    <lineage>
        <taxon>Eukaryota</taxon>
        <taxon>Fungi</taxon>
        <taxon>Dikarya</taxon>
        <taxon>Ascomycota</taxon>
        <taxon>Pezizomycotina</taxon>
        <taxon>Sordariomycetes</taxon>
        <taxon>Hypocreomycetidae</taxon>
        <taxon>Glomerellales</taxon>
        <taxon>Glomerellaceae</taxon>
        <taxon>Colletotrichum</taxon>
        <taxon>Colletotrichum acutatum species complex</taxon>
    </lineage>
</organism>
<protein>
    <submittedName>
        <fullName evidence="3">Hsp70-like protein</fullName>
    </submittedName>
</protein>
<evidence type="ECO:0000313" key="3">
    <source>
        <dbReference type="EMBL" id="KAK1534310.1"/>
    </source>
</evidence>
<evidence type="ECO:0000313" key="4">
    <source>
        <dbReference type="Proteomes" id="UP001240678"/>
    </source>
</evidence>
<accession>A0AAI9Z4G7</accession>
<dbReference type="GeneID" id="85334795"/>
<dbReference type="Gene3D" id="3.30.30.30">
    <property type="match status" value="1"/>
</dbReference>
<keyword evidence="2" id="KW-0067">ATP-binding</keyword>
<name>A0AAI9Z4G7_9PEZI</name>